<evidence type="ECO:0000256" key="7">
    <source>
        <dbReference type="RuleBase" id="RU003788"/>
    </source>
</evidence>
<dbReference type="InterPro" id="IPR051018">
    <property type="entry name" value="Bacteriophage_GH24"/>
</dbReference>
<keyword evidence="4 7" id="KW-0378">Hydrolase</keyword>
<protein>
    <recommendedName>
        <fullName evidence="7">Lysozyme</fullName>
        <ecNumber evidence="7">3.2.1.17</ecNumber>
    </recommendedName>
</protein>
<evidence type="ECO:0000256" key="4">
    <source>
        <dbReference type="ARBA" id="ARBA00022801"/>
    </source>
</evidence>
<keyword evidence="5" id="KW-1035">Host cytoplasm</keyword>
<reference evidence="8 9" key="1">
    <citation type="submission" date="2018-06" db="EMBL/GenBank/DDBJ databases">
        <authorList>
            <consortium name="Pathogen Informatics"/>
            <person name="Doyle S."/>
        </authorList>
    </citation>
    <scope>NUCLEOTIDE SEQUENCE [LARGE SCALE GENOMIC DNA]</scope>
    <source>
        <strain evidence="8 9">NCTC10252</strain>
    </source>
</reference>
<dbReference type="GO" id="GO:0003796">
    <property type="term" value="F:lysozyme activity"/>
    <property type="evidence" value="ECO:0007669"/>
    <property type="project" value="UniProtKB-EC"/>
</dbReference>
<comment type="catalytic activity">
    <reaction evidence="1 7">
        <text>Hydrolysis of (1-&gt;4)-beta-linkages between N-acetylmuramic acid and N-acetyl-D-glucosamine residues in a peptidoglycan and between N-acetyl-D-glucosamine residues in chitodextrins.</text>
        <dbReference type="EC" id="3.2.1.17"/>
    </reaction>
</comment>
<gene>
    <name evidence="8" type="ORF">NCTC10252_01913</name>
</gene>
<organism evidence="8 9">
    <name type="scientific">Salmonella enterica</name>
    <name type="common">Salmonella choleraesuis</name>
    <dbReference type="NCBI Taxonomy" id="28901"/>
    <lineage>
        <taxon>Bacteria</taxon>
        <taxon>Pseudomonadati</taxon>
        <taxon>Pseudomonadota</taxon>
        <taxon>Gammaproteobacteria</taxon>
        <taxon>Enterobacterales</taxon>
        <taxon>Enterobacteriaceae</taxon>
        <taxon>Salmonella</taxon>
    </lineage>
</organism>
<accession>A0A379QJL3</accession>
<dbReference type="EC" id="3.2.1.17" evidence="7"/>
<dbReference type="PANTHER" id="PTHR38107">
    <property type="match status" value="1"/>
</dbReference>
<dbReference type="HAMAP" id="MF_04110">
    <property type="entry name" value="ENDOLYSIN_T4"/>
    <property type="match status" value="1"/>
</dbReference>
<keyword evidence="6 7" id="KW-0326">Glycosidase</keyword>
<dbReference type="AlphaFoldDB" id="A0A379QJL3"/>
<evidence type="ECO:0000256" key="1">
    <source>
        <dbReference type="ARBA" id="ARBA00000632"/>
    </source>
</evidence>
<evidence type="ECO:0000256" key="5">
    <source>
        <dbReference type="ARBA" id="ARBA00023200"/>
    </source>
</evidence>
<dbReference type="GO" id="GO:0016998">
    <property type="term" value="P:cell wall macromolecule catabolic process"/>
    <property type="evidence" value="ECO:0007669"/>
    <property type="project" value="InterPro"/>
</dbReference>
<dbReference type="GO" id="GO:0009253">
    <property type="term" value="P:peptidoglycan catabolic process"/>
    <property type="evidence" value="ECO:0007669"/>
    <property type="project" value="InterPro"/>
</dbReference>
<dbReference type="EMBL" id="UGWP01000004">
    <property type="protein sequence ID" value="SUF56684.1"/>
    <property type="molecule type" value="Genomic_DNA"/>
</dbReference>
<dbReference type="PANTHER" id="PTHR38107:SF3">
    <property type="entry name" value="LYSOZYME RRRD-RELATED"/>
    <property type="match status" value="1"/>
</dbReference>
<dbReference type="SUPFAM" id="SSF53955">
    <property type="entry name" value="Lysozyme-like"/>
    <property type="match status" value="1"/>
</dbReference>
<dbReference type="GO" id="GO:0031640">
    <property type="term" value="P:killing of cells of another organism"/>
    <property type="evidence" value="ECO:0007669"/>
    <property type="project" value="UniProtKB-KW"/>
</dbReference>
<dbReference type="Proteomes" id="UP000254597">
    <property type="component" value="Unassembled WGS sequence"/>
</dbReference>
<dbReference type="CDD" id="cd00737">
    <property type="entry name" value="lyz_endolysin_autolysin"/>
    <property type="match status" value="1"/>
</dbReference>
<evidence type="ECO:0000256" key="2">
    <source>
        <dbReference type="ARBA" id="ARBA00022529"/>
    </source>
</evidence>
<name>A0A379QJL3_SALER</name>
<evidence type="ECO:0000313" key="8">
    <source>
        <dbReference type="EMBL" id="SUF56684.1"/>
    </source>
</evidence>
<dbReference type="Gene3D" id="1.10.530.40">
    <property type="match status" value="1"/>
</dbReference>
<evidence type="ECO:0000313" key="9">
    <source>
        <dbReference type="Proteomes" id="UP000254597"/>
    </source>
</evidence>
<dbReference type="InterPro" id="IPR023346">
    <property type="entry name" value="Lysozyme-like_dom_sf"/>
</dbReference>
<evidence type="ECO:0000256" key="3">
    <source>
        <dbReference type="ARBA" id="ARBA00022638"/>
    </source>
</evidence>
<evidence type="ECO:0000256" key="6">
    <source>
        <dbReference type="ARBA" id="ARBA00023295"/>
    </source>
</evidence>
<keyword evidence="3 7" id="KW-0081">Bacteriolytic enzyme</keyword>
<dbReference type="InterPro" id="IPR002196">
    <property type="entry name" value="Glyco_hydro_24"/>
</dbReference>
<comment type="similarity">
    <text evidence="7">Belongs to the glycosyl hydrolase 24 family.</text>
</comment>
<dbReference type="InterPro" id="IPR034690">
    <property type="entry name" value="Endolysin_T4_type"/>
</dbReference>
<sequence length="141" mass="15974">MKTSNSGRAFIRAREGVKLAAYQDGGGVWTIGYGHTRGVKQGQVISHEQADEFLVDDLRQVDSCINERVTVTLNQNQFDALASFVFNVGRQAFSDSTLLKKLNEGNYRAAADQFTRWVYDNDQFVQGLYNRRIAERDLFLS</sequence>
<dbReference type="GO" id="GO:0042742">
    <property type="term" value="P:defense response to bacterium"/>
    <property type="evidence" value="ECO:0007669"/>
    <property type="project" value="UniProtKB-KW"/>
</dbReference>
<keyword evidence="2 7" id="KW-0929">Antimicrobial</keyword>
<dbReference type="Pfam" id="PF00959">
    <property type="entry name" value="Phage_lysozyme"/>
    <property type="match status" value="1"/>
</dbReference>
<dbReference type="InterPro" id="IPR023347">
    <property type="entry name" value="Lysozyme_dom_sf"/>
</dbReference>
<dbReference type="InterPro" id="IPR033907">
    <property type="entry name" value="Endolysin_autolysin"/>
</dbReference>
<proteinExistence type="inferred from homology"/>